<evidence type="ECO:0000313" key="2">
    <source>
        <dbReference type="EMBL" id="CAE0664375.1"/>
    </source>
</evidence>
<evidence type="ECO:0000256" key="1">
    <source>
        <dbReference type="SAM" id="Phobius"/>
    </source>
</evidence>
<keyword evidence="1" id="KW-0472">Membrane</keyword>
<keyword evidence="1" id="KW-1133">Transmembrane helix</keyword>
<name>A0A7S3YWN4_9EUKA</name>
<keyword evidence="1" id="KW-0812">Transmembrane</keyword>
<gene>
    <name evidence="2" type="ORF">LGLO00237_LOCUS15978</name>
</gene>
<protein>
    <submittedName>
        <fullName evidence="2">Uncharacterized protein</fullName>
    </submittedName>
</protein>
<dbReference type="EMBL" id="HBIV01022187">
    <property type="protein sequence ID" value="CAE0664375.1"/>
    <property type="molecule type" value="Transcribed_RNA"/>
</dbReference>
<accession>A0A7S3YWN4</accession>
<dbReference type="PROSITE" id="PS51257">
    <property type="entry name" value="PROKAR_LIPOPROTEIN"/>
    <property type="match status" value="1"/>
</dbReference>
<reference evidence="2" key="1">
    <citation type="submission" date="2021-01" db="EMBL/GenBank/DDBJ databases">
        <authorList>
            <person name="Corre E."/>
            <person name="Pelletier E."/>
            <person name="Niang G."/>
            <person name="Scheremetjew M."/>
            <person name="Finn R."/>
            <person name="Kale V."/>
            <person name="Holt S."/>
            <person name="Cochrane G."/>
            <person name="Meng A."/>
            <person name="Brown T."/>
            <person name="Cohen L."/>
        </authorList>
    </citation>
    <scope>NUCLEOTIDE SEQUENCE</scope>
    <source>
        <strain evidence="2">CCCM811</strain>
    </source>
</reference>
<dbReference type="AlphaFoldDB" id="A0A7S3YWN4"/>
<sequence length="99" mass="10946">MTPSGLRCSILFVQVSVPSFAHSMFSCRLLIHVKDVCIVIENVISSVIFFAYVIIITMMVTTMMMRGCSEEKGACTAYAWEATAYNLLQQLSALVVGKE</sequence>
<proteinExistence type="predicted"/>
<organism evidence="2">
    <name type="scientific">Lotharella globosa</name>
    <dbReference type="NCBI Taxonomy" id="91324"/>
    <lineage>
        <taxon>Eukaryota</taxon>
        <taxon>Sar</taxon>
        <taxon>Rhizaria</taxon>
        <taxon>Cercozoa</taxon>
        <taxon>Chlorarachniophyceae</taxon>
        <taxon>Lotharella</taxon>
    </lineage>
</organism>
<feature type="transmembrane region" description="Helical" evidence="1">
    <location>
        <begin position="39"/>
        <end position="60"/>
    </location>
</feature>